<keyword evidence="1" id="KW-1133">Transmembrane helix</keyword>
<dbReference type="RefSeq" id="XP_002508251.1">
    <property type="nucleotide sequence ID" value="XM_002508205.1"/>
</dbReference>
<keyword evidence="3" id="KW-1185">Reference proteome</keyword>
<keyword evidence="1" id="KW-0812">Transmembrane</keyword>
<dbReference type="EMBL" id="CP001575">
    <property type="protein sequence ID" value="ACO69509.1"/>
    <property type="molecule type" value="Genomic_DNA"/>
</dbReference>
<reference evidence="2 3" key="1">
    <citation type="journal article" date="2009" name="Science">
        <title>Green evolution and dynamic adaptations revealed by genomes of the marine picoeukaryotes Micromonas.</title>
        <authorList>
            <person name="Worden A.Z."/>
            <person name="Lee J.H."/>
            <person name="Mock T."/>
            <person name="Rouze P."/>
            <person name="Simmons M.P."/>
            <person name="Aerts A.L."/>
            <person name="Allen A.E."/>
            <person name="Cuvelier M.L."/>
            <person name="Derelle E."/>
            <person name="Everett M.V."/>
            <person name="Foulon E."/>
            <person name="Grimwood J."/>
            <person name="Gundlach H."/>
            <person name="Henrissat B."/>
            <person name="Napoli C."/>
            <person name="McDonald S.M."/>
            <person name="Parker M.S."/>
            <person name="Rombauts S."/>
            <person name="Salamov A."/>
            <person name="Von Dassow P."/>
            <person name="Badger J.H."/>
            <person name="Coutinho P.M."/>
            <person name="Demir E."/>
            <person name="Dubchak I."/>
            <person name="Gentemann C."/>
            <person name="Eikrem W."/>
            <person name="Gready J.E."/>
            <person name="John U."/>
            <person name="Lanier W."/>
            <person name="Lindquist E.A."/>
            <person name="Lucas S."/>
            <person name="Mayer K.F."/>
            <person name="Moreau H."/>
            <person name="Not F."/>
            <person name="Otillar R."/>
            <person name="Panaud O."/>
            <person name="Pangilinan J."/>
            <person name="Paulsen I."/>
            <person name="Piegu B."/>
            <person name="Poliakov A."/>
            <person name="Robbens S."/>
            <person name="Schmutz J."/>
            <person name="Toulza E."/>
            <person name="Wyss T."/>
            <person name="Zelensky A."/>
            <person name="Zhou K."/>
            <person name="Armbrust E.V."/>
            <person name="Bhattacharya D."/>
            <person name="Goodenough U.W."/>
            <person name="Van de Peer Y."/>
            <person name="Grigoriev I.V."/>
        </authorList>
    </citation>
    <scope>NUCLEOTIDE SEQUENCE [LARGE SCALE GENOMIC DNA]</scope>
    <source>
        <strain evidence="3">RCC299 / NOUM17</strain>
    </source>
</reference>
<dbReference type="OrthoDB" id="10610177at2759"/>
<gene>
    <name evidence="2" type="ORF">MICPUN_60786</name>
</gene>
<evidence type="ECO:0000313" key="3">
    <source>
        <dbReference type="Proteomes" id="UP000002009"/>
    </source>
</evidence>
<name>C1FG99_MICCC</name>
<protein>
    <submittedName>
        <fullName evidence="2">Uncharacterized protein</fullName>
    </submittedName>
</protein>
<dbReference type="Proteomes" id="UP000002009">
    <property type="component" value="Chromosome 8"/>
</dbReference>
<dbReference type="AlphaFoldDB" id="C1FG99"/>
<dbReference type="KEGG" id="mis:MICPUN_60786"/>
<organism evidence="2 3">
    <name type="scientific">Micromonas commoda (strain RCC299 / NOUM17 / CCMP2709)</name>
    <name type="common">Picoplanktonic green alga</name>
    <dbReference type="NCBI Taxonomy" id="296587"/>
    <lineage>
        <taxon>Eukaryota</taxon>
        <taxon>Viridiplantae</taxon>
        <taxon>Chlorophyta</taxon>
        <taxon>Mamiellophyceae</taxon>
        <taxon>Mamiellales</taxon>
        <taxon>Mamiellaceae</taxon>
        <taxon>Micromonas</taxon>
    </lineage>
</organism>
<feature type="transmembrane region" description="Helical" evidence="1">
    <location>
        <begin position="67"/>
        <end position="89"/>
    </location>
</feature>
<accession>C1FG99</accession>
<evidence type="ECO:0000313" key="2">
    <source>
        <dbReference type="EMBL" id="ACO69509.1"/>
    </source>
</evidence>
<feature type="transmembrane region" description="Helical" evidence="1">
    <location>
        <begin position="420"/>
        <end position="446"/>
    </location>
</feature>
<dbReference type="InParanoid" id="C1FG99"/>
<proteinExistence type="predicted"/>
<sequence length="457" mass="51587">MSTLSNISSAMFSVPHADSSRRRDANGAGKKANLGNKLMNAINLPMAWYDLEETGAETVHKPSYLKIAFVLINIIGALAFAGQCFYHYVATVPETTVSAQDKSGTDGWTCRPLVGDKIYGLNMTYDECMTKEYVPPTVDNLIRYGHYGLLVYSGFDGSQPPSSYDGPWNFTTGLRYSINTMTLYHKPFPHLSDVVYSYPDTCVVPFYKGYEKHSKFNPQDGYMSPTEMPFSEAYKRGYDYFNGYGYIGLANKELKWDSSCTLDTPWNCGQYGTFHPSNETDYVAKCDGAISAAEQADLFENGTYSFPHVFAAPSELRWAAPASAQPYTEKGKGDYFVIYKQKCVGITPLYPKTTTLKLVTDKSRPRGDDDFFGKQRCNFYEKQIGVESFEYLFSQPNCHPCQIFKENAPFFCKREVRKTWVTIFALSISNTLFFMGILITWAPVVLRGLFSKEQQTE</sequence>
<evidence type="ECO:0000256" key="1">
    <source>
        <dbReference type="SAM" id="Phobius"/>
    </source>
</evidence>
<dbReference type="GeneID" id="8245598"/>
<keyword evidence="1" id="KW-0472">Membrane</keyword>